<dbReference type="SUPFAM" id="SSF54637">
    <property type="entry name" value="Thioesterase/thiol ester dehydrase-isomerase"/>
    <property type="match status" value="1"/>
</dbReference>
<dbReference type="PANTHER" id="PTHR31793">
    <property type="entry name" value="4-HYDROXYBENZOYL-COA THIOESTERASE FAMILY MEMBER"/>
    <property type="match status" value="1"/>
</dbReference>
<accession>A0A6J6EPW5</accession>
<dbReference type="CDD" id="cd00586">
    <property type="entry name" value="4HBT"/>
    <property type="match status" value="1"/>
</dbReference>
<name>A0A6J6EPW5_9ZZZZ</name>
<protein>
    <submittedName>
        <fullName evidence="1">Unannotated protein</fullName>
    </submittedName>
</protein>
<sequence>MKYTHKAFVRWDDLDAFGHVNNAKYLTYAQEARFDWGWFSFSEKSEKPVLMEMVVGRAEVDYLIPMTDGGCFYDVNLWVEKIGNSSFVNGYDVTKNGVVYAKMKTVQVAIDIATRKSRPLNDEERAFLNKFLENN</sequence>
<dbReference type="GO" id="GO:0047617">
    <property type="term" value="F:fatty acyl-CoA hydrolase activity"/>
    <property type="evidence" value="ECO:0007669"/>
    <property type="project" value="TreeGrafter"/>
</dbReference>
<dbReference type="AlphaFoldDB" id="A0A6J6EPW5"/>
<dbReference type="PANTHER" id="PTHR31793:SF24">
    <property type="entry name" value="LONG-CHAIN ACYL-COA THIOESTERASE FADM"/>
    <property type="match status" value="1"/>
</dbReference>
<dbReference type="Gene3D" id="3.10.129.10">
    <property type="entry name" value="Hotdog Thioesterase"/>
    <property type="match status" value="1"/>
</dbReference>
<gene>
    <name evidence="1" type="ORF">UFOPK1747_00377</name>
</gene>
<dbReference type="InterPro" id="IPR029069">
    <property type="entry name" value="HotDog_dom_sf"/>
</dbReference>
<dbReference type="InterPro" id="IPR050563">
    <property type="entry name" value="4-hydroxybenzoyl-CoA_TE"/>
</dbReference>
<proteinExistence type="predicted"/>
<organism evidence="1">
    <name type="scientific">freshwater metagenome</name>
    <dbReference type="NCBI Taxonomy" id="449393"/>
    <lineage>
        <taxon>unclassified sequences</taxon>
        <taxon>metagenomes</taxon>
        <taxon>ecological metagenomes</taxon>
    </lineage>
</organism>
<reference evidence="1" key="1">
    <citation type="submission" date="2020-05" db="EMBL/GenBank/DDBJ databases">
        <authorList>
            <person name="Chiriac C."/>
            <person name="Salcher M."/>
            <person name="Ghai R."/>
            <person name="Kavagutti S V."/>
        </authorList>
    </citation>
    <scope>NUCLEOTIDE SEQUENCE</scope>
</reference>
<dbReference type="Pfam" id="PF13279">
    <property type="entry name" value="4HBT_2"/>
    <property type="match status" value="1"/>
</dbReference>
<evidence type="ECO:0000313" key="1">
    <source>
        <dbReference type="EMBL" id="CAB4578097.1"/>
    </source>
</evidence>
<dbReference type="EMBL" id="CAEZTV010000038">
    <property type="protein sequence ID" value="CAB4578097.1"/>
    <property type="molecule type" value="Genomic_DNA"/>
</dbReference>